<keyword evidence="9" id="KW-1185">Reference proteome</keyword>
<dbReference type="RefSeq" id="WP_072858303.1">
    <property type="nucleotide sequence ID" value="NZ_FQUE01000009.1"/>
</dbReference>
<evidence type="ECO:0000256" key="4">
    <source>
        <dbReference type="ARBA" id="ARBA00022982"/>
    </source>
</evidence>
<keyword evidence="1" id="KW-0813">Transport</keyword>
<dbReference type="PANTHER" id="PTHR33751">
    <property type="entry name" value="CBB3-TYPE CYTOCHROME C OXIDASE SUBUNIT FIXP"/>
    <property type="match status" value="1"/>
</dbReference>
<dbReference type="OrthoDB" id="9773456at2"/>
<evidence type="ECO:0000256" key="5">
    <source>
        <dbReference type="ARBA" id="ARBA00023004"/>
    </source>
</evidence>
<sequence length="353" mass="37606">MKRVLQTLAALAVLGLIGGSAVVFGGLYNVSARVGHFPGVPLILHTTFINSVKRHAPPESAVPDLDGEGMVALGAKHFDGGCKVCHAAPGQDRWAIPTVMVPAPPHITDAVQEWQPNELHWIVDEGVKMSGMPYWPATRTDDIWPMVAFLDAVQDGMTGQNYADLTARPTRPDGAPEALPYCAMCHDNSGRTDNPLIPRLDIQPQAYLEQTLLAYADGSRDSGIMHVAASRVTESDLMELAGWFAAQDTTPTTVSNITDRDLIARGEALAAKGTRDVPACTACHGPKAGPRASDFPRLAGQSVTFLSDQLHLWRDGARGGGTKANLMTKAAQDLSDGDIAALSAWFAAQPASR</sequence>
<keyword evidence="3 6" id="KW-0479">Metal-binding</keyword>
<dbReference type="GO" id="GO:0046872">
    <property type="term" value="F:metal ion binding"/>
    <property type="evidence" value="ECO:0007669"/>
    <property type="project" value="UniProtKB-KW"/>
</dbReference>
<gene>
    <name evidence="8" type="ORF">SAMN05444339_109125</name>
</gene>
<dbReference type="EMBL" id="FQUE01000009">
    <property type="protein sequence ID" value="SHF64565.1"/>
    <property type="molecule type" value="Genomic_DNA"/>
</dbReference>
<keyword evidence="4" id="KW-0249">Electron transport</keyword>
<dbReference type="SUPFAM" id="SSF46626">
    <property type="entry name" value="Cytochrome c"/>
    <property type="match status" value="3"/>
</dbReference>
<evidence type="ECO:0000313" key="9">
    <source>
        <dbReference type="Proteomes" id="UP000183987"/>
    </source>
</evidence>
<dbReference type="PROSITE" id="PS51007">
    <property type="entry name" value="CYTC"/>
    <property type="match status" value="2"/>
</dbReference>
<dbReference type="InterPro" id="IPR050597">
    <property type="entry name" value="Cytochrome_c_Oxidase_Subunit"/>
</dbReference>
<evidence type="ECO:0000256" key="6">
    <source>
        <dbReference type="PROSITE-ProRule" id="PRU00433"/>
    </source>
</evidence>
<dbReference type="InterPro" id="IPR009056">
    <property type="entry name" value="Cyt_c-like_dom"/>
</dbReference>
<accession>A0A1M5DCB9</accession>
<dbReference type="GO" id="GO:0020037">
    <property type="term" value="F:heme binding"/>
    <property type="evidence" value="ECO:0007669"/>
    <property type="project" value="InterPro"/>
</dbReference>
<proteinExistence type="predicted"/>
<feature type="domain" description="Cytochrome c" evidence="7">
    <location>
        <begin position="261"/>
        <end position="350"/>
    </location>
</feature>
<evidence type="ECO:0000259" key="7">
    <source>
        <dbReference type="PROSITE" id="PS51007"/>
    </source>
</evidence>
<dbReference type="GO" id="GO:0009055">
    <property type="term" value="F:electron transfer activity"/>
    <property type="evidence" value="ECO:0007669"/>
    <property type="project" value="InterPro"/>
</dbReference>
<dbReference type="Proteomes" id="UP000183987">
    <property type="component" value="Unassembled WGS sequence"/>
</dbReference>
<evidence type="ECO:0000256" key="3">
    <source>
        <dbReference type="ARBA" id="ARBA00022723"/>
    </source>
</evidence>
<reference evidence="9" key="1">
    <citation type="submission" date="2016-11" db="EMBL/GenBank/DDBJ databases">
        <authorList>
            <person name="Varghese N."/>
            <person name="Submissions S."/>
        </authorList>
    </citation>
    <scope>NUCLEOTIDE SEQUENCE [LARGE SCALE GENOMIC DNA]</scope>
    <source>
        <strain evidence="9">DSM 29326</strain>
    </source>
</reference>
<dbReference type="InterPro" id="IPR036909">
    <property type="entry name" value="Cyt_c-like_dom_sf"/>
</dbReference>
<dbReference type="STRING" id="366533.SAMN05444339_109125"/>
<organism evidence="8 9">
    <name type="scientific">Loktanella atrilutea</name>
    <dbReference type="NCBI Taxonomy" id="366533"/>
    <lineage>
        <taxon>Bacteria</taxon>
        <taxon>Pseudomonadati</taxon>
        <taxon>Pseudomonadota</taxon>
        <taxon>Alphaproteobacteria</taxon>
        <taxon>Rhodobacterales</taxon>
        <taxon>Roseobacteraceae</taxon>
        <taxon>Loktanella</taxon>
    </lineage>
</organism>
<keyword evidence="5 6" id="KW-0408">Iron</keyword>
<name>A0A1M5DCB9_LOKAT</name>
<dbReference type="Gene3D" id="1.10.760.10">
    <property type="entry name" value="Cytochrome c-like domain"/>
    <property type="match status" value="3"/>
</dbReference>
<keyword evidence="2 6" id="KW-0349">Heme</keyword>
<evidence type="ECO:0000256" key="2">
    <source>
        <dbReference type="ARBA" id="ARBA00022617"/>
    </source>
</evidence>
<evidence type="ECO:0000313" key="8">
    <source>
        <dbReference type="EMBL" id="SHF64565.1"/>
    </source>
</evidence>
<protein>
    <submittedName>
        <fullName evidence="8">Cytochrome c553</fullName>
    </submittedName>
</protein>
<dbReference type="PANTHER" id="PTHR33751:SF9">
    <property type="entry name" value="CYTOCHROME C4"/>
    <property type="match status" value="1"/>
</dbReference>
<dbReference type="AlphaFoldDB" id="A0A1M5DCB9"/>
<feature type="domain" description="Cytochrome c" evidence="7">
    <location>
        <begin position="69"/>
        <end position="248"/>
    </location>
</feature>
<dbReference type="Pfam" id="PF13442">
    <property type="entry name" value="Cytochrome_CBB3"/>
    <property type="match status" value="1"/>
</dbReference>
<evidence type="ECO:0000256" key="1">
    <source>
        <dbReference type="ARBA" id="ARBA00022448"/>
    </source>
</evidence>